<keyword evidence="1" id="KW-1133">Transmembrane helix</keyword>
<feature type="transmembrane region" description="Helical" evidence="1">
    <location>
        <begin position="20"/>
        <end position="37"/>
    </location>
</feature>
<keyword evidence="3" id="KW-1185">Reference proteome</keyword>
<evidence type="ECO:0000313" key="3">
    <source>
        <dbReference type="Proteomes" id="UP000789803"/>
    </source>
</evidence>
<keyword evidence="1" id="KW-0472">Membrane</keyword>
<dbReference type="Proteomes" id="UP000789803">
    <property type="component" value="Unassembled WGS sequence"/>
</dbReference>
<proteinExistence type="predicted"/>
<reference evidence="2 3" key="1">
    <citation type="submission" date="2020-11" db="EMBL/GenBank/DDBJ databases">
        <authorList>
            <person name="Peeters C."/>
        </authorList>
    </citation>
    <scope>NUCLEOTIDE SEQUENCE [LARGE SCALE GENOMIC DNA]</scope>
    <source>
        <strain evidence="2 3">LMG 7974</strain>
    </source>
</reference>
<accession>A0ABM8Q9P7</accession>
<evidence type="ECO:0000313" key="2">
    <source>
        <dbReference type="EMBL" id="CAD7289588.1"/>
    </source>
</evidence>
<name>A0ABM8Q9P7_9BACT</name>
<organism evidence="2 3">
    <name type="scientific">Campylobacter majalis</name>
    <dbReference type="NCBI Taxonomy" id="2790656"/>
    <lineage>
        <taxon>Bacteria</taxon>
        <taxon>Pseudomonadati</taxon>
        <taxon>Campylobacterota</taxon>
        <taxon>Epsilonproteobacteria</taxon>
        <taxon>Campylobacterales</taxon>
        <taxon>Campylobacteraceae</taxon>
        <taxon>Campylobacter</taxon>
    </lineage>
</organism>
<gene>
    <name evidence="2" type="ORF">LMG7974_01665</name>
</gene>
<dbReference type="RefSeq" id="WP_229933440.1">
    <property type="nucleotide sequence ID" value="NZ_CAJHOF010000018.1"/>
</dbReference>
<evidence type="ECO:0000256" key="1">
    <source>
        <dbReference type="SAM" id="Phobius"/>
    </source>
</evidence>
<protein>
    <recommendedName>
        <fullName evidence="4">Lipoprotein</fullName>
    </recommendedName>
</protein>
<sequence length="94" mass="10908">MNKTQTNKTQERKSGEEVRILLFVLAIAMILLLSGCANKEQLVKIEYQDVYVPIRCNAQMPNKPKFNADDLNSAKELLIYYKQTEELLKRCIDE</sequence>
<keyword evidence="1" id="KW-0812">Transmembrane</keyword>
<dbReference type="EMBL" id="CAJHOF010000018">
    <property type="protein sequence ID" value="CAD7289588.1"/>
    <property type="molecule type" value="Genomic_DNA"/>
</dbReference>
<comment type="caution">
    <text evidence="2">The sequence shown here is derived from an EMBL/GenBank/DDBJ whole genome shotgun (WGS) entry which is preliminary data.</text>
</comment>
<evidence type="ECO:0008006" key="4">
    <source>
        <dbReference type="Google" id="ProtNLM"/>
    </source>
</evidence>